<dbReference type="PANTHER" id="PTHR42783">
    <property type="entry name" value="GLUTAMATE SYNTHASE [NADPH] SMALL CHAIN"/>
    <property type="match status" value="1"/>
</dbReference>
<feature type="domain" description="4Fe-4S ferredoxin-type" evidence="4">
    <location>
        <begin position="175"/>
        <end position="204"/>
    </location>
</feature>
<dbReference type="SUPFAM" id="SSF54862">
    <property type="entry name" value="4Fe-4S ferredoxins"/>
    <property type="match status" value="1"/>
</dbReference>
<evidence type="ECO:0000313" key="5">
    <source>
        <dbReference type="EMBL" id="HDM90676.1"/>
    </source>
</evidence>
<feature type="non-terminal residue" evidence="5">
    <location>
        <position position="447"/>
    </location>
</feature>
<dbReference type="Gene3D" id="1.10.1060.10">
    <property type="entry name" value="Alpha-helical ferredoxin"/>
    <property type="match status" value="1"/>
</dbReference>
<evidence type="ECO:0000256" key="2">
    <source>
        <dbReference type="ARBA" id="ARBA00023004"/>
    </source>
</evidence>
<keyword evidence="1" id="KW-0479">Metal-binding</keyword>
<dbReference type="InterPro" id="IPR009051">
    <property type="entry name" value="Helical_ferredxn"/>
</dbReference>
<dbReference type="InterPro" id="IPR036188">
    <property type="entry name" value="FAD/NAD-bd_sf"/>
</dbReference>
<dbReference type="GO" id="GO:0051536">
    <property type="term" value="F:iron-sulfur cluster binding"/>
    <property type="evidence" value="ECO:0007669"/>
    <property type="project" value="UniProtKB-KW"/>
</dbReference>
<sequence>MGIGLKNLLNPLDAVKYLFKKPHTIRLPYEPKVIANRYRGIHVNDWDLCVGCGNCARICTCQAITMVPVEGIEPKPGSTNLRPKVDYGKCSFCGQCVDVCPTGSLKLSKNFNLVSPNREDYVFIPSKEWDSGPGTGWESDLEYSILNFERVEMPERPPEERRKDFEPVILGFSEEQAVVEGMRCLGCALCMDGCPTRMFIPQYIEAITDGDYEKSLKIFYVNNPLPEICGTVCTHRCEDACVYSKRGQPVQIRYLKGFGASRIDDRAKVLGKKIGTKRGRVAVIGAGPAGFTVSYYLRREGFDVTIFEALPVPGGMMRVGIPRYRLSQKILDREIGFITSLGVEIKYNTRIGRDIKLSQLLKEFDAVFLGVGFHRGIKMGIPGEDGEGVMQAVDFLRKVNLGEEVKIGKRVLVVGGGDVAMDATRTPLRLGAEEVILSYRRREVDMP</sequence>
<accession>A0A7C0X9Y4</accession>
<dbReference type="PROSITE" id="PS51379">
    <property type="entry name" value="4FE4S_FER_2"/>
    <property type="match status" value="3"/>
</dbReference>
<feature type="domain" description="4Fe-4S ferredoxin-type" evidence="4">
    <location>
        <begin position="39"/>
        <end position="69"/>
    </location>
</feature>
<name>A0A7C0X9Y4_UNCW3</name>
<evidence type="ECO:0000256" key="3">
    <source>
        <dbReference type="ARBA" id="ARBA00023014"/>
    </source>
</evidence>
<dbReference type="EMBL" id="DRBW01000210">
    <property type="protein sequence ID" value="HDM90676.1"/>
    <property type="molecule type" value="Genomic_DNA"/>
</dbReference>
<dbReference type="Pfam" id="PF07992">
    <property type="entry name" value="Pyr_redox_2"/>
    <property type="match status" value="1"/>
</dbReference>
<gene>
    <name evidence="5" type="ORF">ENG67_05695</name>
</gene>
<comment type="caution">
    <text evidence="5">The sequence shown here is derived from an EMBL/GenBank/DDBJ whole genome shotgun (WGS) entry which is preliminary data.</text>
</comment>
<dbReference type="InterPro" id="IPR023753">
    <property type="entry name" value="FAD/NAD-binding_dom"/>
</dbReference>
<dbReference type="GO" id="GO:0046872">
    <property type="term" value="F:metal ion binding"/>
    <property type="evidence" value="ECO:0007669"/>
    <property type="project" value="UniProtKB-KW"/>
</dbReference>
<dbReference type="AlphaFoldDB" id="A0A7C0X9Y4"/>
<protein>
    <submittedName>
        <fullName evidence="5">4Fe-4S dicluster domain-containing protein</fullName>
    </submittedName>
</protein>
<dbReference type="InterPro" id="IPR028261">
    <property type="entry name" value="DPD_II"/>
</dbReference>
<keyword evidence="3" id="KW-0411">Iron-sulfur</keyword>
<reference evidence="5" key="1">
    <citation type="journal article" date="2020" name="mSystems">
        <title>Genome- and Community-Level Interaction Insights into Carbon Utilization and Element Cycling Functions of Hydrothermarchaeota in Hydrothermal Sediment.</title>
        <authorList>
            <person name="Zhou Z."/>
            <person name="Liu Y."/>
            <person name="Xu W."/>
            <person name="Pan J."/>
            <person name="Luo Z.H."/>
            <person name="Li M."/>
        </authorList>
    </citation>
    <scope>NUCLEOTIDE SEQUENCE [LARGE SCALE GENOMIC DNA]</scope>
    <source>
        <strain evidence="5">HyVt-237</strain>
    </source>
</reference>
<dbReference type="InterPro" id="IPR017896">
    <property type="entry name" value="4Fe4S_Fe-S-bd"/>
</dbReference>
<dbReference type="InterPro" id="IPR017900">
    <property type="entry name" value="4Fe4S_Fe_S_CS"/>
</dbReference>
<keyword evidence="2" id="KW-0408">Iron</keyword>
<feature type="domain" description="4Fe-4S ferredoxin-type" evidence="4">
    <location>
        <begin position="81"/>
        <end position="110"/>
    </location>
</feature>
<proteinExistence type="predicted"/>
<dbReference type="PRINTS" id="PR00419">
    <property type="entry name" value="ADXRDTASE"/>
</dbReference>
<dbReference type="Gene3D" id="3.30.70.3270">
    <property type="match status" value="1"/>
</dbReference>
<dbReference type="SUPFAM" id="SSF46548">
    <property type="entry name" value="alpha-helical ferredoxin"/>
    <property type="match status" value="1"/>
</dbReference>
<dbReference type="Pfam" id="PF12838">
    <property type="entry name" value="Fer4_7"/>
    <property type="match status" value="1"/>
</dbReference>
<dbReference type="PANTHER" id="PTHR42783:SF3">
    <property type="entry name" value="GLUTAMATE SYNTHASE [NADPH] SMALL CHAIN-RELATED"/>
    <property type="match status" value="1"/>
</dbReference>
<dbReference type="GO" id="GO:0016491">
    <property type="term" value="F:oxidoreductase activity"/>
    <property type="evidence" value="ECO:0007669"/>
    <property type="project" value="InterPro"/>
</dbReference>
<organism evidence="5">
    <name type="scientific">candidate division WOR-3 bacterium</name>
    <dbReference type="NCBI Taxonomy" id="2052148"/>
    <lineage>
        <taxon>Bacteria</taxon>
        <taxon>Bacteria division WOR-3</taxon>
    </lineage>
</organism>
<evidence type="ECO:0000256" key="1">
    <source>
        <dbReference type="ARBA" id="ARBA00022723"/>
    </source>
</evidence>
<evidence type="ECO:0000259" key="4">
    <source>
        <dbReference type="PROSITE" id="PS51379"/>
    </source>
</evidence>
<dbReference type="Proteomes" id="UP000885931">
    <property type="component" value="Unassembled WGS sequence"/>
</dbReference>
<dbReference type="Gene3D" id="3.50.50.60">
    <property type="entry name" value="FAD/NAD(P)-binding domain"/>
    <property type="match status" value="2"/>
</dbReference>
<dbReference type="PROSITE" id="PS00198">
    <property type="entry name" value="4FE4S_FER_1"/>
    <property type="match status" value="2"/>
</dbReference>
<dbReference type="SUPFAM" id="SSF51971">
    <property type="entry name" value="Nucleotide-binding domain"/>
    <property type="match status" value="1"/>
</dbReference>
<dbReference type="Pfam" id="PF14691">
    <property type="entry name" value="Fer4_20"/>
    <property type="match status" value="1"/>
</dbReference>